<keyword evidence="3" id="KW-1185">Reference proteome</keyword>
<evidence type="ECO:0000313" key="3">
    <source>
        <dbReference type="Proteomes" id="UP000199668"/>
    </source>
</evidence>
<evidence type="ECO:0008006" key="4">
    <source>
        <dbReference type="Google" id="ProtNLM"/>
    </source>
</evidence>
<dbReference type="PANTHER" id="PTHR35813">
    <property type="entry name" value="INNER MEMBRANE PROTEIN YBAN"/>
    <property type="match status" value="1"/>
</dbReference>
<evidence type="ECO:0000313" key="2">
    <source>
        <dbReference type="EMBL" id="SFM01419.1"/>
    </source>
</evidence>
<evidence type="ECO:0000256" key="1">
    <source>
        <dbReference type="SAM" id="Phobius"/>
    </source>
</evidence>
<name>A0A1I4MDY5_9BACI</name>
<dbReference type="AlphaFoldDB" id="A0A1I4MDY5"/>
<organism evidence="2 3">
    <name type="scientific">Salibacterium qingdaonense</name>
    <dbReference type="NCBI Taxonomy" id="266892"/>
    <lineage>
        <taxon>Bacteria</taxon>
        <taxon>Bacillati</taxon>
        <taxon>Bacillota</taxon>
        <taxon>Bacilli</taxon>
        <taxon>Bacillales</taxon>
        <taxon>Bacillaceae</taxon>
    </lineage>
</organism>
<proteinExistence type="predicted"/>
<dbReference type="RefSeq" id="WP_090926924.1">
    <property type="nucleotide sequence ID" value="NZ_FOTY01000011.1"/>
</dbReference>
<dbReference type="Pfam" id="PF04304">
    <property type="entry name" value="DUF454"/>
    <property type="match status" value="1"/>
</dbReference>
<accession>A0A1I4MDY5</accession>
<feature type="transmembrane region" description="Helical" evidence="1">
    <location>
        <begin position="90"/>
        <end position="118"/>
    </location>
</feature>
<protein>
    <recommendedName>
        <fullName evidence="4">Inner membrane protein</fullName>
    </recommendedName>
</protein>
<dbReference type="Proteomes" id="UP000199668">
    <property type="component" value="Unassembled WGS sequence"/>
</dbReference>
<reference evidence="2 3" key="1">
    <citation type="submission" date="2016-10" db="EMBL/GenBank/DDBJ databases">
        <authorList>
            <person name="de Groot N.N."/>
        </authorList>
    </citation>
    <scope>NUCLEOTIDE SEQUENCE [LARGE SCALE GENOMIC DNA]</scope>
    <source>
        <strain evidence="2 3">CGMCC 1.6134</strain>
    </source>
</reference>
<dbReference type="GO" id="GO:0005886">
    <property type="term" value="C:plasma membrane"/>
    <property type="evidence" value="ECO:0007669"/>
    <property type="project" value="TreeGrafter"/>
</dbReference>
<dbReference type="InterPro" id="IPR007401">
    <property type="entry name" value="DUF454"/>
</dbReference>
<keyword evidence="1" id="KW-0472">Membrane</keyword>
<keyword evidence="1" id="KW-1133">Transmembrane helix</keyword>
<dbReference type="OrthoDB" id="345900at2"/>
<dbReference type="STRING" id="266892.SAMN04488054_11153"/>
<gene>
    <name evidence="2" type="ORF">SAMN04488054_11153</name>
</gene>
<dbReference type="EMBL" id="FOTY01000011">
    <property type="protein sequence ID" value="SFM01419.1"/>
    <property type="molecule type" value="Genomic_DNA"/>
</dbReference>
<keyword evidence="1" id="KW-0812">Transmembrane</keyword>
<dbReference type="PIRSF" id="PIRSF016789">
    <property type="entry name" value="DUF454"/>
    <property type="match status" value="1"/>
</dbReference>
<sequence length="124" mass="14276">MITSMKKTLLIFSGSLCVVLGLIGIVLPLVPTTPFLLLAAWCYAKSSQKLYDRLLRTKWLGTYIHQYRTQRALPLKTKWTALIVLWVSTFYSIFFLVPLLLIQILLTGVVLYISYFIFSLNTLR</sequence>
<dbReference type="PANTHER" id="PTHR35813:SF1">
    <property type="entry name" value="INNER MEMBRANE PROTEIN YBAN"/>
    <property type="match status" value="1"/>
</dbReference>